<evidence type="ECO:0000313" key="2">
    <source>
        <dbReference type="EMBL" id="KKL78614.1"/>
    </source>
</evidence>
<dbReference type="InterPro" id="IPR011249">
    <property type="entry name" value="Metalloenz_LuxS/M16"/>
</dbReference>
<dbReference type="Pfam" id="PF05193">
    <property type="entry name" value="Peptidase_M16_C"/>
    <property type="match status" value="1"/>
</dbReference>
<dbReference type="InterPro" id="IPR007863">
    <property type="entry name" value="Peptidase_M16_C"/>
</dbReference>
<protein>
    <recommendedName>
        <fullName evidence="1">Peptidase M16 C-terminal domain-containing protein</fullName>
    </recommendedName>
</protein>
<reference evidence="2" key="1">
    <citation type="journal article" date="2015" name="Nature">
        <title>Complex archaea that bridge the gap between prokaryotes and eukaryotes.</title>
        <authorList>
            <person name="Spang A."/>
            <person name="Saw J.H."/>
            <person name="Jorgensen S.L."/>
            <person name="Zaremba-Niedzwiedzka K."/>
            <person name="Martijn J."/>
            <person name="Lind A.E."/>
            <person name="van Eijk R."/>
            <person name="Schleper C."/>
            <person name="Guy L."/>
            <person name="Ettema T.J."/>
        </authorList>
    </citation>
    <scope>NUCLEOTIDE SEQUENCE</scope>
</reference>
<dbReference type="GO" id="GO:0046872">
    <property type="term" value="F:metal ion binding"/>
    <property type="evidence" value="ECO:0007669"/>
    <property type="project" value="InterPro"/>
</dbReference>
<dbReference type="SUPFAM" id="SSF63411">
    <property type="entry name" value="LuxS/MPP-like metallohydrolase"/>
    <property type="match status" value="1"/>
</dbReference>
<sequence length="138" mass="16026">RMVDQERLALSVGTGSSLPADRYDNLFFFHGVPRAPHTTKDLEDALYQEIERLKTEPVTDWELQKLKNQVRAGFIYALRSNQGLASQLVYYEAFFGGWKRMLEYSDIIELITPDEIMQVAQKYLHQDNRTVATLVEKK</sequence>
<accession>A0A0F9EX34</accession>
<feature type="non-terminal residue" evidence="2">
    <location>
        <position position="1"/>
    </location>
</feature>
<feature type="domain" description="Peptidase M16 C-terminal" evidence="1">
    <location>
        <begin position="5"/>
        <end position="69"/>
    </location>
</feature>
<dbReference type="AlphaFoldDB" id="A0A0F9EX34"/>
<comment type="caution">
    <text evidence="2">The sequence shown here is derived from an EMBL/GenBank/DDBJ whole genome shotgun (WGS) entry which is preliminary data.</text>
</comment>
<gene>
    <name evidence="2" type="ORF">LCGC14_2023070</name>
</gene>
<dbReference type="Gene3D" id="3.30.830.10">
    <property type="entry name" value="Metalloenzyme, LuxS/M16 peptidase-like"/>
    <property type="match status" value="1"/>
</dbReference>
<proteinExistence type="predicted"/>
<dbReference type="EMBL" id="LAZR01023404">
    <property type="protein sequence ID" value="KKL78614.1"/>
    <property type="molecule type" value="Genomic_DNA"/>
</dbReference>
<organism evidence="2">
    <name type="scientific">marine sediment metagenome</name>
    <dbReference type="NCBI Taxonomy" id="412755"/>
    <lineage>
        <taxon>unclassified sequences</taxon>
        <taxon>metagenomes</taxon>
        <taxon>ecological metagenomes</taxon>
    </lineage>
</organism>
<evidence type="ECO:0000259" key="1">
    <source>
        <dbReference type="Pfam" id="PF05193"/>
    </source>
</evidence>
<name>A0A0F9EX34_9ZZZZ</name>